<gene>
    <name evidence="1" type="ORF">IEO21_09229</name>
</gene>
<dbReference type="InterPro" id="IPR036291">
    <property type="entry name" value="NAD(P)-bd_dom_sf"/>
</dbReference>
<accession>A0A8H7NUW4</accession>
<dbReference type="AlphaFoldDB" id="A0A8H7NUW4"/>
<evidence type="ECO:0000313" key="1">
    <source>
        <dbReference type="EMBL" id="KAF9805013.1"/>
    </source>
</evidence>
<dbReference type="Gene3D" id="3.40.50.720">
    <property type="entry name" value="NAD(P)-binding Rossmann-like Domain"/>
    <property type="match status" value="1"/>
</dbReference>
<protein>
    <recommendedName>
        <fullName evidence="3">NAD(P)-binding domain-containing protein</fullName>
    </recommendedName>
</protein>
<organism evidence="1 2">
    <name type="scientific">Rhodonia placenta</name>
    <dbReference type="NCBI Taxonomy" id="104341"/>
    <lineage>
        <taxon>Eukaryota</taxon>
        <taxon>Fungi</taxon>
        <taxon>Dikarya</taxon>
        <taxon>Basidiomycota</taxon>
        <taxon>Agaricomycotina</taxon>
        <taxon>Agaricomycetes</taxon>
        <taxon>Polyporales</taxon>
        <taxon>Adustoporiaceae</taxon>
        <taxon>Rhodonia</taxon>
    </lineage>
</organism>
<dbReference type="PANTHER" id="PTHR14097:SF8">
    <property type="entry name" value="NAD(P)-BINDING DOMAIN-CONTAINING PROTEIN"/>
    <property type="match status" value="1"/>
</dbReference>
<sequence length="246" mass="27410">MQLLLTGVTGAAGLAVYRAALTDPAITHVTVLTRRPIPEWVVLPPNASSKTTVIQHNDFMHYSPELTRQLAASDSCIWALGKSSTGMTESEYTELTHGYVVAALQALRDGGAGEHRSEHQPFRFVFISSEQADPSGKSSQMWARVKGKAETGVTTFCRASPNFKSHILRPGYFFPSSKYAGDRRNQRSFTARVLDYLMTPMLTLFAPSLLAPIEELGRVAVEVSKGRWPEKELFRNNEMRSFMRQI</sequence>
<reference evidence="1" key="1">
    <citation type="submission" date="2020-11" db="EMBL/GenBank/DDBJ databases">
        <authorList>
            <person name="Koelle M."/>
            <person name="Horta M.A.C."/>
            <person name="Nowrousian M."/>
            <person name="Ohm R.A."/>
            <person name="Benz P."/>
            <person name="Pilgard A."/>
        </authorList>
    </citation>
    <scope>NUCLEOTIDE SEQUENCE</scope>
    <source>
        <strain evidence="1">FPRL280</strain>
    </source>
</reference>
<proteinExistence type="predicted"/>
<name>A0A8H7NUW4_9APHY</name>
<evidence type="ECO:0000313" key="2">
    <source>
        <dbReference type="Proteomes" id="UP000639403"/>
    </source>
</evidence>
<dbReference type="EMBL" id="JADOXO010000411">
    <property type="protein sequence ID" value="KAF9805013.1"/>
    <property type="molecule type" value="Genomic_DNA"/>
</dbReference>
<evidence type="ECO:0008006" key="3">
    <source>
        <dbReference type="Google" id="ProtNLM"/>
    </source>
</evidence>
<reference evidence="1" key="2">
    <citation type="journal article" name="Front. Microbiol.">
        <title>Degradative Capacity of Two Strains of Rhodonia placenta: From Phenotype to Genotype.</title>
        <authorList>
            <person name="Kolle M."/>
            <person name="Horta M.A.C."/>
            <person name="Nowrousian M."/>
            <person name="Ohm R.A."/>
            <person name="Benz J.P."/>
            <person name="Pilgard A."/>
        </authorList>
    </citation>
    <scope>NUCLEOTIDE SEQUENCE</scope>
    <source>
        <strain evidence="1">FPRL280</strain>
    </source>
</reference>
<comment type="caution">
    <text evidence="1">The sequence shown here is derived from an EMBL/GenBank/DDBJ whole genome shotgun (WGS) entry which is preliminary data.</text>
</comment>
<dbReference type="PANTHER" id="PTHR14097">
    <property type="entry name" value="OXIDOREDUCTASE HTATIP2"/>
    <property type="match status" value="1"/>
</dbReference>
<dbReference type="Proteomes" id="UP000639403">
    <property type="component" value="Unassembled WGS sequence"/>
</dbReference>
<dbReference type="SUPFAM" id="SSF51735">
    <property type="entry name" value="NAD(P)-binding Rossmann-fold domains"/>
    <property type="match status" value="1"/>
</dbReference>